<feature type="transmembrane region" description="Helical" evidence="15">
    <location>
        <begin position="661"/>
        <end position="679"/>
    </location>
</feature>
<keyword evidence="10" id="KW-0325">Glycoprotein</keyword>
<evidence type="ECO:0000256" key="11">
    <source>
        <dbReference type="ARBA" id="ARBA00023286"/>
    </source>
</evidence>
<evidence type="ECO:0000256" key="10">
    <source>
        <dbReference type="ARBA" id="ARBA00023180"/>
    </source>
</evidence>
<dbReference type="Gene3D" id="3.40.190.10">
    <property type="entry name" value="Periplasmic binding protein-like II"/>
    <property type="match status" value="2"/>
</dbReference>
<evidence type="ECO:0000256" key="13">
    <source>
        <dbReference type="PIRSR" id="PIRSR037090-50"/>
    </source>
</evidence>
<keyword evidence="7" id="KW-0406">Ion transport</keyword>
<evidence type="ECO:0000256" key="8">
    <source>
        <dbReference type="ARBA" id="ARBA00023136"/>
    </source>
</evidence>
<dbReference type="Gene3D" id="3.40.50.2300">
    <property type="match status" value="3"/>
</dbReference>
<dbReference type="InterPro" id="IPR019594">
    <property type="entry name" value="Glu/Gly-bd"/>
</dbReference>
<keyword evidence="4 15" id="KW-0812">Transmembrane</keyword>
<dbReference type="Gene3D" id="1.10.287.70">
    <property type="match status" value="1"/>
</dbReference>
<dbReference type="PANTHER" id="PTHR18966">
    <property type="entry name" value="IONOTROPIC GLUTAMATE RECEPTOR"/>
    <property type="match status" value="1"/>
</dbReference>
<keyword evidence="18" id="KW-1185">Reference proteome</keyword>
<evidence type="ECO:0000256" key="14">
    <source>
        <dbReference type="SAM" id="MobiDB-lite"/>
    </source>
</evidence>
<dbReference type="FunFam" id="3.40.190.10:FF:000195">
    <property type="entry name" value="Glutamate receptor 2.7"/>
    <property type="match status" value="1"/>
</dbReference>
<dbReference type="InterPro" id="IPR028082">
    <property type="entry name" value="Peripla_BP_I"/>
</dbReference>
<keyword evidence="11" id="KW-1071">Ligand-gated ion channel</keyword>
<evidence type="ECO:0000256" key="3">
    <source>
        <dbReference type="ARBA" id="ARBA00022448"/>
    </source>
</evidence>
<keyword evidence="3" id="KW-0813">Transport</keyword>
<keyword evidence="6 15" id="KW-1133">Transmembrane helix</keyword>
<evidence type="ECO:0000256" key="2">
    <source>
        <dbReference type="ARBA" id="ARBA00008685"/>
    </source>
</evidence>
<evidence type="ECO:0000313" key="17">
    <source>
        <dbReference type="EMBL" id="KAF8657443.1"/>
    </source>
</evidence>
<comment type="similarity">
    <text evidence="2">Belongs to the glutamate-gated ion channel (TC 1.A.10.1) family.</text>
</comment>
<evidence type="ECO:0000256" key="5">
    <source>
        <dbReference type="ARBA" id="ARBA00022729"/>
    </source>
</evidence>
<gene>
    <name evidence="17" type="ORF">HU200_060002</name>
</gene>
<keyword evidence="13" id="KW-1015">Disulfide bond</keyword>
<dbReference type="Pfam" id="PF00060">
    <property type="entry name" value="Lig_chan"/>
    <property type="match status" value="1"/>
</dbReference>
<evidence type="ECO:0000256" key="4">
    <source>
        <dbReference type="ARBA" id="ARBA00022692"/>
    </source>
</evidence>
<evidence type="ECO:0000256" key="7">
    <source>
        <dbReference type="ARBA" id="ARBA00023065"/>
    </source>
</evidence>
<accession>A0A835A747</accession>
<dbReference type="EMBL" id="JACEFO010002497">
    <property type="protein sequence ID" value="KAF8657443.1"/>
    <property type="molecule type" value="Genomic_DNA"/>
</dbReference>
<feature type="transmembrane region" description="Helical" evidence="15">
    <location>
        <begin position="597"/>
        <end position="619"/>
    </location>
</feature>
<sequence>MRWTERRLVAFPVSLLVVVFIFRILVGNRTATGSGLPGPVPLRVGVIIDLASGSGNRLQTSIRMAVEDYYSVHPSSATKVELHFRHSPGDGDAVAAISAGTVNSSAEDLITSEQVHAIIGPQTPADVEFVATVGSRARVPVLSYSATAPPMSPSGTPFLLRTCADDSFLAAPIADVLAGLAWRQVVLVHEESRVGTGIVPALADALRDVGVSIASRAAVPVDASGDRLDAVLCRVKSKTTRVFVVHMSWSLALRAFHAAKKAGMMSQGYVWISTGGQWGEDRLRAEDVDAMQGVLVVRPHVLPTIQAANFAARFKARLNQEKAGRQDIHHGPSVPMLWAYDTAWAVAAAAEAAAISMTAALPIPGASRAGPQQEDRLGISDVGETLLRAVLDTTFDGLAGRFKLVDRQLQMPAYEVVNIVADGTRTVGFWTEHSRVSEDTNPRSPKGLKQIIWPGEKSPSRVTKGWAVSPSGRDLVVVVPVKHGFNQFVDVSSDQSTNGRPRITGYCIDVFDAVIKSLPYPVSYQYVPFNGSSDSYDQLVRLVPQQKADVVVGDVTITSSRMGEVDYTMPFAESGWSMVVALQTGTRTSMFFFLKPLTASLWLASFAFFVFTGFVVWVLEHRINPEFRGTPLQQLGLIFYYAFSTLVFAHREKLESNLSRFVVIIWVFVVLILTSSYTASLTSMLTVQQLQPAVTDVKELIRRGDYIGYQEGSFVPSELKKMKLDESKLRSYSTPDQYAEALSKGSAHGGVAAIFDEIPYLKLFLSQYCDGYAMVGPIYKDAGFGFVFPKGSPMAPDVSRSIVSLTEGDEMALIERKWFGDPGSCDSQGSGMAAASLSFWSFSGLFLVTGVASGLMLVVYLATFVYRERNELQAAEPGAGTMSLRRLRAWLQHYDRKDTRSRSFMGWNNGDGSLRNNGVDANKTNGSAKDDASTRDVIAAPSPPAVRSFDHLVDSDTSVAATSPEEEVTNADRTSFEQRTEKAAVPFGQPSLKSLFNKEDHPEICTNQSSN</sequence>
<comment type="subcellular location">
    <subcellularLocation>
        <location evidence="1">Membrane</location>
        <topology evidence="1">Multi-pass membrane protein</topology>
    </subcellularLocation>
</comment>
<dbReference type="FunFam" id="1.10.287.70:FF:000163">
    <property type="entry name" value="Glutamate receptor"/>
    <property type="match status" value="1"/>
</dbReference>
<feature type="transmembrane region" description="Helical" evidence="15">
    <location>
        <begin position="6"/>
        <end position="26"/>
    </location>
</feature>
<feature type="region of interest" description="Disordered" evidence="14">
    <location>
        <begin position="915"/>
        <end position="934"/>
    </location>
</feature>
<evidence type="ECO:0000256" key="9">
    <source>
        <dbReference type="ARBA" id="ARBA00023170"/>
    </source>
</evidence>
<evidence type="ECO:0000256" key="6">
    <source>
        <dbReference type="ARBA" id="ARBA00022989"/>
    </source>
</evidence>
<dbReference type="Pfam" id="PF01094">
    <property type="entry name" value="ANF_receptor"/>
    <property type="match status" value="1"/>
</dbReference>
<dbReference type="SUPFAM" id="SSF53850">
    <property type="entry name" value="Periplasmic binding protein-like II"/>
    <property type="match status" value="1"/>
</dbReference>
<proteinExistence type="inferred from homology"/>
<feature type="transmembrane region" description="Helical" evidence="15">
    <location>
        <begin position="839"/>
        <end position="862"/>
    </location>
</feature>
<feature type="transmembrane region" description="Helical" evidence="15">
    <location>
        <begin position="631"/>
        <end position="649"/>
    </location>
</feature>
<dbReference type="Pfam" id="PF10613">
    <property type="entry name" value="Lig_chan-Glu_bd"/>
    <property type="match status" value="1"/>
</dbReference>
<organism evidence="17 18">
    <name type="scientific">Digitaria exilis</name>
    <dbReference type="NCBI Taxonomy" id="1010633"/>
    <lineage>
        <taxon>Eukaryota</taxon>
        <taxon>Viridiplantae</taxon>
        <taxon>Streptophyta</taxon>
        <taxon>Embryophyta</taxon>
        <taxon>Tracheophyta</taxon>
        <taxon>Spermatophyta</taxon>
        <taxon>Magnoliopsida</taxon>
        <taxon>Liliopsida</taxon>
        <taxon>Poales</taxon>
        <taxon>Poaceae</taxon>
        <taxon>PACMAD clade</taxon>
        <taxon>Panicoideae</taxon>
        <taxon>Panicodae</taxon>
        <taxon>Paniceae</taxon>
        <taxon>Anthephorinae</taxon>
        <taxon>Digitaria</taxon>
    </lineage>
</organism>
<dbReference type="FunFam" id="3.40.50.2300:FF:000188">
    <property type="entry name" value="Glutamate receptor"/>
    <property type="match status" value="1"/>
</dbReference>
<evidence type="ECO:0000259" key="16">
    <source>
        <dbReference type="SMART" id="SM00079"/>
    </source>
</evidence>
<dbReference type="PIRSF" id="PIRSF037090">
    <property type="entry name" value="Iontro_Glu-like_rcpt_pln"/>
    <property type="match status" value="1"/>
</dbReference>
<dbReference type="InterPro" id="IPR001320">
    <property type="entry name" value="Iontro_rcpt_C"/>
</dbReference>
<evidence type="ECO:0000256" key="15">
    <source>
        <dbReference type="SAM" id="Phobius"/>
    </source>
</evidence>
<reference evidence="17" key="1">
    <citation type="submission" date="2020-07" db="EMBL/GenBank/DDBJ databases">
        <title>Genome sequence and genetic diversity analysis of an under-domesticated orphan crop, white fonio (Digitaria exilis).</title>
        <authorList>
            <person name="Bennetzen J.L."/>
            <person name="Chen S."/>
            <person name="Ma X."/>
            <person name="Wang X."/>
            <person name="Yssel A.E.J."/>
            <person name="Chaluvadi S.R."/>
            <person name="Johnson M."/>
            <person name="Gangashetty P."/>
            <person name="Hamidou F."/>
            <person name="Sanogo M.D."/>
            <person name="Zwaenepoel A."/>
            <person name="Wallace J."/>
            <person name="Van De Peer Y."/>
            <person name="Van Deynze A."/>
        </authorList>
    </citation>
    <scope>NUCLEOTIDE SEQUENCE</scope>
    <source>
        <tissue evidence="17">Leaves</tissue>
    </source>
</reference>
<keyword evidence="5" id="KW-0732">Signal</keyword>
<feature type="domain" description="Ionotropic glutamate receptor C-terminal" evidence="16">
    <location>
        <begin position="474"/>
        <end position="821"/>
    </location>
</feature>
<dbReference type="InterPro" id="IPR001828">
    <property type="entry name" value="ANF_lig-bd_rcpt"/>
</dbReference>
<protein>
    <recommendedName>
        <fullName evidence="16">Ionotropic glutamate receptor C-terminal domain-containing protein</fullName>
    </recommendedName>
</protein>
<name>A0A835A747_9POAL</name>
<dbReference type="SMART" id="SM00079">
    <property type="entry name" value="PBPe"/>
    <property type="match status" value="1"/>
</dbReference>
<dbReference type="SUPFAM" id="SSF53822">
    <property type="entry name" value="Periplasmic binding protein-like I"/>
    <property type="match status" value="1"/>
</dbReference>
<keyword evidence="9" id="KW-0675">Receptor</keyword>
<keyword evidence="8 15" id="KW-0472">Membrane</keyword>
<dbReference type="InterPro" id="IPR017103">
    <property type="entry name" value="Iontropic_Glu_rcpt_pln"/>
</dbReference>
<dbReference type="InterPro" id="IPR015683">
    <property type="entry name" value="Ionotropic_Glu_rcpt"/>
</dbReference>
<dbReference type="CDD" id="cd13686">
    <property type="entry name" value="GluR_Plant"/>
    <property type="match status" value="1"/>
</dbReference>
<feature type="region of interest" description="Disordered" evidence="14">
    <location>
        <begin position="957"/>
        <end position="1011"/>
    </location>
</feature>
<comment type="caution">
    <text evidence="17">The sequence shown here is derived from an EMBL/GenBank/DDBJ whole genome shotgun (WGS) entry which is preliminary data.</text>
</comment>
<dbReference type="GO" id="GO:0015276">
    <property type="term" value="F:ligand-gated monoatomic ion channel activity"/>
    <property type="evidence" value="ECO:0007669"/>
    <property type="project" value="InterPro"/>
</dbReference>
<feature type="disulfide bond" evidence="13">
    <location>
        <begin position="769"/>
        <end position="825"/>
    </location>
</feature>
<keyword evidence="12" id="KW-0407">Ion channel</keyword>
<evidence type="ECO:0000313" key="18">
    <source>
        <dbReference type="Proteomes" id="UP000636709"/>
    </source>
</evidence>
<dbReference type="Proteomes" id="UP000636709">
    <property type="component" value="Unassembled WGS sequence"/>
</dbReference>
<dbReference type="FunFam" id="3.40.190.10:FF:000150">
    <property type="entry name" value="Glutamate receptor 2.7"/>
    <property type="match status" value="1"/>
</dbReference>
<dbReference type="OrthoDB" id="5984008at2759"/>
<evidence type="ECO:0000256" key="12">
    <source>
        <dbReference type="ARBA" id="ARBA00023303"/>
    </source>
</evidence>
<dbReference type="GO" id="GO:0016020">
    <property type="term" value="C:membrane"/>
    <property type="evidence" value="ECO:0007669"/>
    <property type="project" value="UniProtKB-SubCell"/>
</dbReference>
<dbReference type="AlphaFoldDB" id="A0A835A747"/>
<evidence type="ECO:0000256" key="1">
    <source>
        <dbReference type="ARBA" id="ARBA00004141"/>
    </source>
</evidence>